<dbReference type="InterPro" id="IPR023155">
    <property type="entry name" value="Cyt_c-552/4"/>
</dbReference>
<organism evidence="3 4">
    <name type="scientific">Novipirellula artificiosorum</name>
    <dbReference type="NCBI Taxonomy" id="2528016"/>
    <lineage>
        <taxon>Bacteria</taxon>
        <taxon>Pseudomonadati</taxon>
        <taxon>Planctomycetota</taxon>
        <taxon>Planctomycetia</taxon>
        <taxon>Pirellulales</taxon>
        <taxon>Pirellulaceae</taxon>
        <taxon>Novipirellula</taxon>
    </lineage>
</organism>
<dbReference type="PANTHER" id="PTHR35038">
    <property type="entry name" value="DISSIMILATORY SULFITE REDUCTASE SIRA"/>
    <property type="match status" value="1"/>
</dbReference>
<reference evidence="3 4" key="1">
    <citation type="submission" date="2019-02" db="EMBL/GenBank/DDBJ databases">
        <title>Deep-cultivation of Planctomycetes and their phenomic and genomic characterization uncovers novel biology.</title>
        <authorList>
            <person name="Wiegand S."/>
            <person name="Jogler M."/>
            <person name="Boedeker C."/>
            <person name="Pinto D."/>
            <person name="Vollmers J."/>
            <person name="Rivas-Marin E."/>
            <person name="Kohn T."/>
            <person name="Peeters S.H."/>
            <person name="Heuer A."/>
            <person name="Rast P."/>
            <person name="Oberbeckmann S."/>
            <person name="Bunk B."/>
            <person name="Jeske O."/>
            <person name="Meyerdierks A."/>
            <person name="Storesund J.E."/>
            <person name="Kallscheuer N."/>
            <person name="Luecker S."/>
            <person name="Lage O.M."/>
            <person name="Pohl T."/>
            <person name="Merkel B.J."/>
            <person name="Hornburger P."/>
            <person name="Mueller R.-W."/>
            <person name="Bruemmer F."/>
            <person name="Labrenz M."/>
            <person name="Spormann A.M."/>
            <person name="Op Den Camp H."/>
            <person name="Overmann J."/>
            <person name="Amann R."/>
            <person name="Jetten M.S.M."/>
            <person name="Mascher T."/>
            <person name="Medema M.H."/>
            <person name="Devos D.P."/>
            <person name="Kaster A.-K."/>
            <person name="Ovreas L."/>
            <person name="Rohde M."/>
            <person name="Galperin M.Y."/>
            <person name="Jogler C."/>
        </authorList>
    </citation>
    <scope>NUCLEOTIDE SEQUENCE [LARGE SCALE GENOMIC DNA]</scope>
    <source>
        <strain evidence="3 4">Poly41</strain>
    </source>
</reference>
<protein>
    <recommendedName>
        <fullName evidence="2">Cytochrome c-552/4 domain-containing protein</fullName>
    </recommendedName>
</protein>
<dbReference type="RefSeq" id="WP_146527367.1">
    <property type="nucleotide sequence ID" value="NZ_SJPV01000005.1"/>
</dbReference>
<dbReference type="EMBL" id="SJPV01000005">
    <property type="protein sequence ID" value="TWU37125.1"/>
    <property type="molecule type" value="Genomic_DNA"/>
</dbReference>
<dbReference type="Proteomes" id="UP000319143">
    <property type="component" value="Unassembled WGS sequence"/>
</dbReference>
<evidence type="ECO:0000313" key="3">
    <source>
        <dbReference type="EMBL" id="TWU37125.1"/>
    </source>
</evidence>
<gene>
    <name evidence="3" type="ORF">Poly41_32520</name>
</gene>
<sequence>MNIKWVALGALALAVLGWCVLSSRQDTHSDEIASQLAKREAATVAANPGKELDALTERGVGMPLPDDLVAGWVASHKYWFVGKDEDGGGVEIPFAPGQFPKPAPDLEPVNANPGFVGPQACQKCHPEHHNTALLTMHYNTSRGITTDTVLKGRFEPGKNVFKTKHDGVSFEMIKRGDRYYQRTHFYDWHFDVPMDISVGASIIGQSYLYWHGDQLYQANMTHVDEGNVWVNSPGYTDGDASFARPIGPHCLSCHGSYHDYREFPNHFTPDQFIFGVTCERCHGPGAEHIEYHEKHPDEKTPYAIVKIADLPRDKQVEVCGQCHLGRYIPSGRAFRFRPGDEFFDYYENGDINTDGAGAVHGANQLARLRQSECFVQSEMSCVDCHNPHCNEHGNTALYSERCIKCHEPQACGMYEQVDFDLAKNCIDCHMTYRPSSGFVMQSVAGDVSPPLRDHLIQIDQQATDEFLEKQNRSVQDKEDAAVHGP</sequence>
<evidence type="ECO:0000259" key="2">
    <source>
        <dbReference type="Pfam" id="PF13435"/>
    </source>
</evidence>
<dbReference type="InterPro" id="IPR051829">
    <property type="entry name" value="Multiheme_Cytochr_ET"/>
</dbReference>
<dbReference type="InterPro" id="IPR036280">
    <property type="entry name" value="Multihaem_cyt_sf"/>
</dbReference>
<dbReference type="Gene3D" id="1.10.1130.10">
    <property type="entry name" value="Flavocytochrome C3, Chain A"/>
    <property type="match status" value="1"/>
</dbReference>
<keyword evidence="1" id="KW-0732">Signal</keyword>
<dbReference type="OrthoDB" id="234670at2"/>
<feature type="domain" description="Cytochrome c-552/4" evidence="2">
    <location>
        <begin position="248"/>
        <end position="283"/>
    </location>
</feature>
<evidence type="ECO:0000256" key="1">
    <source>
        <dbReference type="ARBA" id="ARBA00022729"/>
    </source>
</evidence>
<dbReference type="PANTHER" id="PTHR35038:SF8">
    <property type="entry name" value="C-TYPE POLYHEME CYTOCHROME OMCC"/>
    <property type="match status" value="1"/>
</dbReference>
<dbReference type="SUPFAM" id="SSF48695">
    <property type="entry name" value="Multiheme cytochromes"/>
    <property type="match status" value="1"/>
</dbReference>
<proteinExistence type="predicted"/>
<comment type="caution">
    <text evidence="3">The sequence shown here is derived from an EMBL/GenBank/DDBJ whole genome shotgun (WGS) entry which is preliminary data.</text>
</comment>
<keyword evidence="4" id="KW-1185">Reference proteome</keyword>
<dbReference type="AlphaFoldDB" id="A0A5C6DLR4"/>
<accession>A0A5C6DLR4</accession>
<name>A0A5C6DLR4_9BACT</name>
<evidence type="ECO:0000313" key="4">
    <source>
        <dbReference type="Proteomes" id="UP000319143"/>
    </source>
</evidence>
<dbReference type="Pfam" id="PF13435">
    <property type="entry name" value="Cytochrome_C554"/>
    <property type="match status" value="1"/>
</dbReference>